<dbReference type="GO" id="GO:0008270">
    <property type="term" value="F:zinc ion binding"/>
    <property type="evidence" value="ECO:0007669"/>
    <property type="project" value="InterPro"/>
</dbReference>
<dbReference type="PANTHER" id="PTHR46910">
    <property type="entry name" value="TRANSCRIPTION FACTOR PDR1"/>
    <property type="match status" value="1"/>
</dbReference>
<feature type="region of interest" description="Disordered" evidence="2">
    <location>
        <begin position="517"/>
        <end position="560"/>
    </location>
</feature>
<dbReference type="InterPro" id="IPR007219">
    <property type="entry name" value="XnlR_reg_dom"/>
</dbReference>
<evidence type="ECO:0000313" key="5">
    <source>
        <dbReference type="Proteomes" id="UP000613580"/>
    </source>
</evidence>
<feature type="region of interest" description="Disordered" evidence="2">
    <location>
        <begin position="1050"/>
        <end position="1091"/>
    </location>
</feature>
<sequence>MAEVLSPEPPSYDGFGLEALVRSSNGASDLPAYTRRPTPPPVAAAPEPREFTYHLKNRSGVAWGSITVQGNPRLTKLYPTIMEGSNIAGTVQLRLQKPEGMQAVCVILKGELIGGAPASLPQSFLETRTVLWHASEGDPNAPGSPATGSKLNGLKLKGDYNWSFSIAIPQEITRDGETWRTPHSFADSTCSIRYSVDLRVVRGKLRPDDKISCPFAYFSMRQPERPSPLRMLAYQENSPLLGPEVDPEGWASYPVTLKAILFASRAVEVKMTFFVAKPLCYTRSASIPCALTLESNDSQALDLLSVPSALIVCLERTTREGEEGYRTTIEPCGQGVFWPSPMSRNTPDAPASKQRELMGEIHLKADLQPSSAVLGFAIEYAVVVFPLQAVGFKPDEDSKPILRVPVEITTRYGPGPRQKTYSPPAYEGRNFVVEQYYFQLVDRAAEDLPPQSTLDGLESRPYGRKTAAEHVETIVVNSTAYIEARDVRPILLKVAQYSRSIEEELKACKAQLAALRARSSSTTDVSTPSSDQADSPDGASSHTVVNTHGSPPSDSQVEEEADALVEDFQGMKLTEDGRSRYFGESSNQHLFYTAEVFKSKNQQQVSNESNARRLQFWKSPWEKAPISTSPKYTFPPRDLLDSLVALYFRHWNIFIPLLHRPTLQKAIDSGLHLRDPKFGSVVLGVCALGSRLSDDPRVIYPGTNTKLSAGWAWMQQIQYPENPDHYFVMSLHDLQRSMLTTLYMQGSSSPRQCWALGGTAIRNLQDLGRHREKRYPEVPTVEDELYRRAFWAFIFGDVYMSAFLGRPRATSEDEHDVELPTECDDEYWEHEDPTKRWKQPQGKPSTVAFFLSNMKLLAILGRAERTIYSLQRNERGAGWAQATVAELDADLNRWLDSIPDHLRWDPHRETSIFSVQSAALYVSYYHVQIQIHRSFIPSPSNDAPLFSSFPSLAICSNAARAVGHVMETQTKAGVFIFHPQGIAGLMDSALVLLVNVWGARQSGSSSDPSLAADIQRCIASLAVHESRLQLPGRFCDLLASISNQLLISPPLPAVQPRKRPRDDDHRHNSMSPPATWRRATASPPSVHQQTAALHAQSVDDLLAAQFPLDTLTGGASGSIHPSVLADLDMDAFAYSMPISTEELGHLPPYYNSSAFEQGWTTAHDASAARTATATAMSDMGLMFSFADAEAQGMIRAISPPGGSSSGNTASNDSVPAPGQSAFGPMPTASSLSSSLDYFSGFRRGSEGQQQFGGIVAVDPANPERYRPLTNWMFNPGPPPANP</sequence>
<dbReference type="GO" id="GO:0003700">
    <property type="term" value="F:DNA-binding transcription factor activity"/>
    <property type="evidence" value="ECO:0007669"/>
    <property type="project" value="InterPro"/>
</dbReference>
<dbReference type="GO" id="GO:0003677">
    <property type="term" value="F:DNA binding"/>
    <property type="evidence" value="ECO:0007669"/>
    <property type="project" value="InterPro"/>
</dbReference>
<dbReference type="OrthoDB" id="4456959at2759"/>
<dbReference type="Pfam" id="PF04082">
    <property type="entry name" value="Fungal_trans"/>
    <property type="match status" value="1"/>
</dbReference>
<feature type="region of interest" description="Disordered" evidence="2">
    <location>
        <begin position="1195"/>
        <end position="1227"/>
    </location>
</feature>
<reference evidence="4" key="1">
    <citation type="submission" date="2020-05" db="EMBL/GenBank/DDBJ databases">
        <title>Mycena genomes resolve the evolution of fungal bioluminescence.</title>
        <authorList>
            <person name="Tsai I.J."/>
        </authorList>
    </citation>
    <scope>NUCLEOTIDE SEQUENCE</scope>
    <source>
        <strain evidence="4">110903Hualien_Pintung</strain>
    </source>
</reference>
<comment type="caution">
    <text evidence="4">The sequence shown here is derived from an EMBL/GenBank/DDBJ whole genome shotgun (WGS) entry which is preliminary data.</text>
</comment>
<evidence type="ECO:0000313" key="4">
    <source>
        <dbReference type="EMBL" id="KAF7305865.1"/>
    </source>
</evidence>
<keyword evidence="5" id="KW-1185">Reference proteome</keyword>
<accession>A0A8H6SVH2</accession>
<dbReference type="SMART" id="SM00906">
    <property type="entry name" value="Fungal_trans"/>
    <property type="match status" value="1"/>
</dbReference>
<dbReference type="EMBL" id="JACAZE010000009">
    <property type="protein sequence ID" value="KAF7305865.1"/>
    <property type="molecule type" value="Genomic_DNA"/>
</dbReference>
<name>A0A8H6SVH2_MYCCL</name>
<gene>
    <name evidence="4" type="ORF">HMN09_00740600</name>
</gene>
<feature type="compositionally biased region" description="Low complexity" evidence="2">
    <location>
        <begin position="517"/>
        <end position="531"/>
    </location>
</feature>
<proteinExistence type="predicted"/>
<evidence type="ECO:0000256" key="1">
    <source>
        <dbReference type="ARBA" id="ARBA00023242"/>
    </source>
</evidence>
<evidence type="ECO:0000259" key="3">
    <source>
        <dbReference type="SMART" id="SM00906"/>
    </source>
</evidence>
<protein>
    <submittedName>
        <fullName evidence="4">Zn(2)-C6 fungal-type domain-containing protein</fullName>
    </submittedName>
</protein>
<feature type="domain" description="Xylanolytic transcriptional activator regulatory" evidence="3">
    <location>
        <begin position="753"/>
        <end position="826"/>
    </location>
</feature>
<dbReference type="PANTHER" id="PTHR46910:SF38">
    <property type="entry name" value="ZN(2)-C6 FUNGAL-TYPE DOMAIN-CONTAINING PROTEIN"/>
    <property type="match status" value="1"/>
</dbReference>
<dbReference type="CDD" id="cd12148">
    <property type="entry name" value="fungal_TF_MHR"/>
    <property type="match status" value="1"/>
</dbReference>
<feature type="compositionally biased region" description="Polar residues" evidence="2">
    <location>
        <begin position="1201"/>
        <end position="1213"/>
    </location>
</feature>
<dbReference type="InterPro" id="IPR014752">
    <property type="entry name" value="Arrestin-like_C"/>
</dbReference>
<keyword evidence="1" id="KW-0539">Nucleus</keyword>
<feature type="compositionally biased region" description="Polar residues" evidence="2">
    <location>
        <begin position="1082"/>
        <end position="1091"/>
    </location>
</feature>
<feature type="compositionally biased region" description="Polar residues" evidence="2">
    <location>
        <begin position="538"/>
        <end position="555"/>
    </location>
</feature>
<dbReference type="GO" id="GO:0006351">
    <property type="term" value="P:DNA-templated transcription"/>
    <property type="evidence" value="ECO:0007669"/>
    <property type="project" value="InterPro"/>
</dbReference>
<dbReference type="Gene3D" id="2.60.40.640">
    <property type="match status" value="1"/>
</dbReference>
<evidence type="ECO:0000256" key="2">
    <source>
        <dbReference type="SAM" id="MobiDB-lite"/>
    </source>
</evidence>
<dbReference type="Proteomes" id="UP000613580">
    <property type="component" value="Unassembled WGS sequence"/>
</dbReference>
<dbReference type="InterPro" id="IPR050987">
    <property type="entry name" value="AtrR-like"/>
</dbReference>
<organism evidence="4 5">
    <name type="scientific">Mycena chlorophos</name>
    <name type="common">Agaric fungus</name>
    <name type="synonym">Agaricus chlorophos</name>
    <dbReference type="NCBI Taxonomy" id="658473"/>
    <lineage>
        <taxon>Eukaryota</taxon>
        <taxon>Fungi</taxon>
        <taxon>Dikarya</taxon>
        <taxon>Basidiomycota</taxon>
        <taxon>Agaricomycotina</taxon>
        <taxon>Agaricomycetes</taxon>
        <taxon>Agaricomycetidae</taxon>
        <taxon>Agaricales</taxon>
        <taxon>Marasmiineae</taxon>
        <taxon>Mycenaceae</taxon>
        <taxon>Mycena</taxon>
    </lineage>
</organism>